<name>A0A136JHU0_9PEZI</name>
<evidence type="ECO:0000313" key="3">
    <source>
        <dbReference type="Proteomes" id="UP000070501"/>
    </source>
</evidence>
<dbReference type="AlphaFoldDB" id="A0A136JHU0"/>
<reference evidence="3" key="1">
    <citation type="submission" date="2016-02" db="EMBL/GenBank/DDBJ databases">
        <title>Draft genome sequence of Microdochium bolleyi, a fungal endophyte of beachgrass.</title>
        <authorList>
            <consortium name="DOE Joint Genome Institute"/>
            <person name="David A.S."/>
            <person name="May G."/>
            <person name="Haridas S."/>
            <person name="Lim J."/>
            <person name="Wang M."/>
            <person name="Labutti K."/>
            <person name="Lipzen A."/>
            <person name="Barry K."/>
            <person name="Grigoriev I.V."/>
        </authorList>
    </citation>
    <scope>NUCLEOTIDE SEQUENCE [LARGE SCALE GENOMIC DNA]</scope>
    <source>
        <strain evidence="3">J235TASD1</strain>
    </source>
</reference>
<organism evidence="2 3">
    <name type="scientific">Microdochium bolleyi</name>
    <dbReference type="NCBI Taxonomy" id="196109"/>
    <lineage>
        <taxon>Eukaryota</taxon>
        <taxon>Fungi</taxon>
        <taxon>Dikarya</taxon>
        <taxon>Ascomycota</taxon>
        <taxon>Pezizomycotina</taxon>
        <taxon>Sordariomycetes</taxon>
        <taxon>Xylariomycetidae</taxon>
        <taxon>Xylariales</taxon>
        <taxon>Microdochiaceae</taxon>
        <taxon>Microdochium</taxon>
    </lineage>
</organism>
<keyword evidence="3" id="KW-1185">Reference proteome</keyword>
<feature type="non-terminal residue" evidence="2">
    <location>
        <position position="78"/>
    </location>
</feature>
<dbReference type="InParanoid" id="A0A136JHU0"/>
<proteinExistence type="predicted"/>
<feature type="region of interest" description="Disordered" evidence="1">
    <location>
        <begin position="32"/>
        <end position="78"/>
    </location>
</feature>
<protein>
    <submittedName>
        <fullName evidence="2">Uncharacterized protein</fullName>
    </submittedName>
</protein>
<accession>A0A136JHU0</accession>
<sequence length="78" mass="8352">MGGLDLSTLAANHNAFATNNALPLQPAALAEMPKAQPSPTQALAAQPAPVFAKPELKHARSSIKEEEERRQADHSKNR</sequence>
<evidence type="ECO:0000256" key="1">
    <source>
        <dbReference type="SAM" id="MobiDB-lite"/>
    </source>
</evidence>
<evidence type="ECO:0000313" key="2">
    <source>
        <dbReference type="EMBL" id="KXJ96711.1"/>
    </source>
</evidence>
<dbReference type="Proteomes" id="UP000070501">
    <property type="component" value="Unassembled WGS sequence"/>
</dbReference>
<feature type="compositionally biased region" description="Basic and acidic residues" evidence="1">
    <location>
        <begin position="54"/>
        <end position="78"/>
    </location>
</feature>
<dbReference type="EMBL" id="KQ964245">
    <property type="protein sequence ID" value="KXJ96711.1"/>
    <property type="molecule type" value="Genomic_DNA"/>
</dbReference>
<gene>
    <name evidence="2" type="ORF">Micbo1qcDRAFT_155323</name>
</gene>